<dbReference type="SUPFAM" id="SSF56784">
    <property type="entry name" value="HAD-like"/>
    <property type="match status" value="1"/>
</dbReference>
<dbReference type="GO" id="GO:0000287">
    <property type="term" value="F:magnesium ion binding"/>
    <property type="evidence" value="ECO:0007669"/>
    <property type="project" value="TreeGrafter"/>
</dbReference>
<dbReference type="Gene3D" id="3.30.1240.10">
    <property type="match status" value="1"/>
</dbReference>
<organism evidence="1">
    <name type="scientific">Geobacillus sp. (strain Y4.1MC1)</name>
    <dbReference type="NCBI Taxonomy" id="581103"/>
    <lineage>
        <taxon>Bacteria</taxon>
        <taxon>Bacillati</taxon>
        <taxon>Bacillota</taxon>
        <taxon>Bacilli</taxon>
        <taxon>Bacillales</taxon>
        <taxon>Anoxybacillaceae</taxon>
        <taxon>Geobacillus</taxon>
    </lineage>
</organism>
<dbReference type="AlphaFoldDB" id="A0A7U4DL22"/>
<dbReference type="InterPro" id="IPR000150">
    <property type="entry name" value="Cof"/>
</dbReference>
<dbReference type="InterPro" id="IPR023214">
    <property type="entry name" value="HAD_sf"/>
</dbReference>
<dbReference type="SFLD" id="SFLDS00003">
    <property type="entry name" value="Haloacid_Dehalogenase"/>
    <property type="match status" value="1"/>
</dbReference>
<sequence>MKLKMLMAIDLDGTLLNKHNEISRENIQAMKEAQKNGIEIVVATGRAHFDVQEIFKHTGIRTWIIGANGATIHKPDGQLFLSTPLDKDKAIEILQWLEQEEYYYEVFSDSAIFTPQKGRELLSIEMDRLISANPELDSEELKSAALKQYSQSGFVFISSYKELLKPSINIYNILVFSFDKEKLNRGWNKFQDCNDLTLVTSANYNFELEHIEASKGNALKILAKELGIPLSQTIAIGDSMNDYSMISIAGKGIAMGNACEEIKNIAKEVTLSNDEHGVAYVINRLLKKGYKNGYCS</sequence>
<gene>
    <name evidence="1" type="ORF">GY4MC1_1839</name>
</gene>
<dbReference type="PROSITE" id="PS01229">
    <property type="entry name" value="COF_2"/>
    <property type="match status" value="1"/>
</dbReference>
<dbReference type="SFLD" id="SFLDG01144">
    <property type="entry name" value="C2.B.4:_PGP_Like"/>
    <property type="match status" value="1"/>
</dbReference>
<dbReference type="KEGG" id="gmc:GY4MC1_1839"/>
<dbReference type="InterPro" id="IPR006379">
    <property type="entry name" value="HAD-SF_hydro_IIB"/>
</dbReference>
<dbReference type="SFLD" id="SFLDG01140">
    <property type="entry name" value="C2.B:_Phosphomannomutase_and_P"/>
    <property type="match status" value="1"/>
</dbReference>
<dbReference type="Gene3D" id="3.40.50.1000">
    <property type="entry name" value="HAD superfamily/HAD-like"/>
    <property type="match status" value="1"/>
</dbReference>
<dbReference type="Pfam" id="PF08282">
    <property type="entry name" value="Hydrolase_3"/>
    <property type="match status" value="1"/>
</dbReference>
<accession>A0A7U4DL22</accession>
<dbReference type="PANTHER" id="PTHR10000">
    <property type="entry name" value="PHOSPHOSERINE PHOSPHATASE"/>
    <property type="match status" value="1"/>
</dbReference>
<keyword evidence="1" id="KW-0378">Hydrolase</keyword>
<dbReference type="PROSITE" id="PS01228">
    <property type="entry name" value="COF_1"/>
    <property type="match status" value="1"/>
</dbReference>
<dbReference type="GO" id="GO:0016791">
    <property type="term" value="F:phosphatase activity"/>
    <property type="evidence" value="ECO:0007669"/>
    <property type="project" value="TreeGrafter"/>
</dbReference>
<dbReference type="EMBL" id="CP002293">
    <property type="protein sequence ID" value="ADP74608.1"/>
    <property type="molecule type" value="Genomic_DNA"/>
</dbReference>
<proteinExistence type="predicted"/>
<dbReference type="InterPro" id="IPR036412">
    <property type="entry name" value="HAD-like_sf"/>
</dbReference>
<reference evidence="1" key="1">
    <citation type="submission" date="2010-10" db="EMBL/GenBank/DDBJ databases">
        <title>Complete sequence of chromosome of Geobacillus sp. Y4.1MC1.</title>
        <authorList>
            <consortium name="US DOE Joint Genome Institute"/>
            <person name="Lucas S."/>
            <person name="Copeland A."/>
            <person name="Lapidus A."/>
            <person name="Cheng J.-F."/>
            <person name="Bruce D."/>
            <person name="Goodwin L."/>
            <person name="Pitluck S."/>
            <person name="Chertkov O."/>
            <person name="Zhang X."/>
            <person name="Detter J.C."/>
            <person name="Han C."/>
            <person name="Tapia R."/>
            <person name="Land M."/>
            <person name="Hauser L."/>
            <person name="Jeffries C."/>
            <person name="Kyrpides N."/>
            <person name="Ivanova N."/>
            <person name="Ovchinnikova G."/>
            <person name="Brumm P."/>
            <person name="Mead D."/>
            <person name="Woyke T."/>
        </authorList>
    </citation>
    <scope>NUCLEOTIDE SEQUENCE [LARGE SCALE GENOMIC DNA]</scope>
    <source>
        <strain evidence="1">Y4.1MC1</strain>
    </source>
</reference>
<evidence type="ECO:0000313" key="1">
    <source>
        <dbReference type="EMBL" id="ADP74608.1"/>
    </source>
</evidence>
<name>A0A7U4DL22_GEOS0</name>
<dbReference type="PANTHER" id="PTHR10000:SF55">
    <property type="entry name" value="5-AMINO-6-(5-PHOSPHO-D-RIBITYLAMINO)URACIL PHOSPHATASE YCSE"/>
    <property type="match status" value="1"/>
</dbReference>
<dbReference type="CDD" id="cd07516">
    <property type="entry name" value="HAD_Pase"/>
    <property type="match status" value="1"/>
</dbReference>
<dbReference type="NCBIfam" id="TIGR01484">
    <property type="entry name" value="HAD-SF-IIB"/>
    <property type="match status" value="1"/>
</dbReference>
<dbReference type="NCBIfam" id="TIGR00099">
    <property type="entry name" value="Cof-subfamily"/>
    <property type="match status" value="1"/>
</dbReference>
<dbReference type="GO" id="GO:0005829">
    <property type="term" value="C:cytosol"/>
    <property type="evidence" value="ECO:0007669"/>
    <property type="project" value="TreeGrafter"/>
</dbReference>
<protein>
    <submittedName>
        <fullName evidence="1">Cof-like hydrolase</fullName>
    </submittedName>
</protein>